<dbReference type="Proteomes" id="UP001314263">
    <property type="component" value="Unassembled WGS sequence"/>
</dbReference>
<accession>A0AAV1IKH8</accession>
<protein>
    <submittedName>
        <fullName evidence="2">Uncharacterized protein</fullName>
    </submittedName>
</protein>
<organism evidence="2 3">
    <name type="scientific">Coccomyxa viridis</name>
    <dbReference type="NCBI Taxonomy" id="1274662"/>
    <lineage>
        <taxon>Eukaryota</taxon>
        <taxon>Viridiplantae</taxon>
        <taxon>Chlorophyta</taxon>
        <taxon>core chlorophytes</taxon>
        <taxon>Trebouxiophyceae</taxon>
        <taxon>Trebouxiophyceae incertae sedis</taxon>
        <taxon>Coccomyxaceae</taxon>
        <taxon>Coccomyxa</taxon>
    </lineage>
</organism>
<evidence type="ECO:0000313" key="3">
    <source>
        <dbReference type="Proteomes" id="UP001314263"/>
    </source>
</evidence>
<evidence type="ECO:0000256" key="1">
    <source>
        <dbReference type="SAM" id="MobiDB-lite"/>
    </source>
</evidence>
<gene>
    <name evidence="2" type="ORF">CVIRNUC_010549</name>
</gene>
<dbReference type="EMBL" id="CAUYUE010000017">
    <property type="protein sequence ID" value="CAK0787331.1"/>
    <property type="molecule type" value="Genomic_DNA"/>
</dbReference>
<comment type="caution">
    <text evidence="2">The sequence shown here is derived from an EMBL/GenBank/DDBJ whole genome shotgun (WGS) entry which is preliminary data.</text>
</comment>
<proteinExistence type="predicted"/>
<name>A0AAV1IKH8_9CHLO</name>
<dbReference type="AlphaFoldDB" id="A0AAV1IKH8"/>
<evidence type="ECO:0000313" key="2">
    <source>
        <dbReference type="EMBL" id="CAK0787331.1"/>
    </source>
</evidence>
<reference evidence="2 3" key="1">
    <citation type="submission" date="2023-10" db="EMBL/GenBank/DDBJ databases">
        <authorList>
            <person name="Maclean D."/>
            <person name="Macfadyen A."/>
        </authorList>
    </citation>
    <scope>NUCLEOTIDE SEQUENCE [LARGE SCALE GENOMIC DNA]</scope>
</reference>
<keyword evidence="3" id="KW-1185">Reference proteome</keyword>
<feature type="region of interest" description="Disordered" evidence="1">
    <location>
        <begin position="1"/>
        <end position="37"/>
    </location>
</feature>
<sequence length="105" mass="11272">MLAVDQGAEGGNFGARLQGEIETGPMEDAPCRGSPENMSSFGFSGGSAAAWRVVDRKASTHLRRADLLRQKCWLITALHWNDVNGLSEFPYARACATSVHHPTGA</sequence>